<dbReference type="AlphaFoldDB" id="A0ABD5XXJ8"/>
<feature type="domain" description="TRAM" evidence="6">
    <location>
        <begin position="1"/>
        <end position="101"/>
    </location>
</feature>
<accession>A0ABD5XXJ8</accession>
<evidence type="ECO:0000259" key="6">
    <source>
        <dbReference type="PROSITE" id="PS50926"/>
    </source>
</evidence>
<comment type="caution">
    <text evidence="7">The sequence shown here is derived from an EMBL/GenBank/DDBJ whole genome shotgun (WGS) entry which is preliminary data.</text>
</comment>
<dbReference type="InterPro" id="IPR041569">
    <property type="entry name" value="AAA_lid_3"/>
</dbReference>
<dbReference type="SUPFAM" id="SSF54585">
    <property type="entry name" value="Cdc48 domain 2-like"/>
    <property type="match status" value="1"/>
</dbReference>
<dbReference type="SMART" id="SM00382">
    <property type="entry name" value="AAA"/>
    <property type="match status" value="2"/>
</dbReference>
<dbReference type="FunFam" id="1.10.8.60:FF:000178">
    <property type="entry name" value="CDC48/VCP homolog, AAA superfamily"/>
    <property type="match status" value="1"/>
</dbReference>
<evidence type="ECO:0000313" key="7">
    <source>
        <dbReference type="EMBL" id="MFC7138238.1"/>
    </source>
</evidence>
<dbReference type="PANTHER" id="PTHR23077:SF171">
    <property type="entry name" value="NUCLEAR VALOSIN-CONTAINING PROTEIN-LIKE"/>
    <property type="match status" value="1"/>
</dbReference>
<dbReference type="InterPro" id="IPR050168">
    <property type="entry name" value="AAA_ATPase_domain"/>
</dbReference>
<comment type="similarity">
    <text evidence="1">Belongs to the AAA ATPase family. CDC48 subfamily.</text>
</comment>
<sequence length="729" mass="77113">MGSGDAIEVSVEGANKRDAGRGIARVPEAVRSRLGVLSGDPLVIEGDRATVAKAWPESGDGAYIRIDADTRANAGVNIGDTVTVEQTSVREADSLTVRLAQTVGLDDKQQEAAVRRALLDRPLREGEQVHIDGVGAFAVSGTDPAGAVRVTDETDITVLPPIQGGTGSAGTGGTSGSGTETGGTGTGGAAGGSTASADSNAGSTPDESASRTGVSYEDIGGLDDELDQVREMIELPLSEPELFTRLGISPPRGVLLHGPPGTGKTLIARAVANEVDAYFDVISGPEVVSKYKGESEERLREAFARAEENAPAIVFIDEIDAIAGERDEDSDMENRVVAQLLTLLDGLEERGQVIVIGATNRVDSIDPALRRGGRFDREIEIGVPDETGRREILDVHTRGMPLAEDVDLDRVAARTHGFVGADLHTLTTEAAMHALRRTRDEPQVTREDMEAALRAVEPSAMREYVAESPTVTFEDVGGLAEAKSTLEQAVEWPLEYGPLFDATNTDPPSGVLLYGPPGTGKTLLARAVAGESGVNFIRVAGPELMDRYVGESEKAVREVFDRARQTAPAIVFFDEIDGIAGGRMEGNEVTERVVSQLLTEMDSAAENPNIVVLAATNRRDMLDDALLRPGRLEQHVEVPNPDEHGRRAILDVHTEGKPLGDDVDLDDLAAETEGLSGAQIESLVRAASMRAISEVAAGVDPAEANERAGDVVIGRDDFEAALERIEAAQ</sequence>
<dbReference type="Gene3D" id="3.40.50.300">
    <property type="entry name" value="P-loop containing nucleotide triphosphate hydrolases"/>
    <property type="match status" value="2"/>
</dbReference>
<evidence type="ECO:0000256" key="5">
    <source>
        <dbReference type="SAM" id="MobiDB-lite"/>
    </source>
</evidence>
<dbReference type="SMART" id="SM01072">
    <property type="entry name" value="CDC48_2"/>
    <property type="match status" value="1"/>
</dbReference>
<dbReference type="InterPro" id="IPR004201">
    <property type="entry name" value="Cdc48_dom2"/>
</dbReference>
<proteinExistence type="inferred from homology"/>
<gene>
    <name evidence="7" type="ORF">ACFQMA_00045</name>
</gene>
<dbReference type="PANTHER" id="PTHR23077">
    <property type="entry name" value="AAA-FAMILY ATPASE"/>
    <property type="match status" value="1"/>
</dbReference>
<dbReference type="CDD" id="cd19503">
    <property type="entry name" value="RecA-like_CDC48_NLV2_r1-like"/>
    <property type="match status" value="1"/>
</dbReference>
<reference evidence="7 8" key="1">
    <citation type="journal article" date="2019" name="Int. J. Syst. Evol. Microbiol.">
        <title>The Global Catalogue of Microorganisms (GCM) 10K type strain sequencing project: providing services to taxonomists for standard genome sequencing and annotation.</title>
        <authorList>
            <consortium name="The Broad Institute Genomics Platform"/>
            <consortium name="The Broad Institute Genome Sequencing Center for Infectious Disease"/>
            <person name="Wu L."/>
            <person name="Ma J."/>
        </authorList>
    </citation>
    <scope>NUCLEOTIDE SEQUENCE [LARGE SCALE GENOMIC DNA]</scope>
    <source>
        <strain evidence="7 8">XZYJT29</strain>
    </source>
</reference>
<protein>
    <submittedName>
        <fullName evidence="7">AAA family ATPase</fullName>
    </submittedName>
</protein>
<dbReference type="PROSITE" id="PS00674">
    <property type="entry name" value="AAA"/>
    <property type="match status" value="2"/>
</dbReference>
<name>A0ABD5XXJ8_9EURY</name>
<evidence type="ECO:0000256" key="4">
    <source>
        <dbReference type="ARBA" id="ARBA00022840"/>
    </source>
</evidence>
<dbReference type="InterPro" id="IPR003593">
    <property type="entry name" value="AAA+_ATPase"/>
</dbReference>
<dbReference type="Pfam" id="PF02933">
    <property type="entry name" value="CDC48_2"/>
    <property type="match status" value="1"/>
</dbReference>
<feature type="compositionally biased region" description="Low complexity" evidence="5">
    <location>
        <begin position="192"/>
        <end position="204"/>
    </location>
</feature>
<dbReference type="GO" id="GO:0005524">
    <property type="term" value="F:ATP binding"/>
    <property type="evidence" value="ECO:0007669"/>
    <property type="project" value="UniProtKB-KW"/>
</dbReference>
<dbReference type="InterPro" id="IPR003960">
    <property type="entry name" value="ATPase_AAA_CS"/>
</dbReference>
<evidence type="ECO:0000256" key="2">
    <source>
        <dbReference type="ARBA" id="ARBA00022737"/>
    </source>
</evidence>
<dbReference type="InterPro" id="IPR003959">
    <property type="entry name" value="ATPase_AAA_core"/>
</dbReference>
<dbReference type="Gene3D" id="2.40.40.20">
    <property type="match status" value="1"/>
</dbReference>
<keyword evidence="3" id="KW-0547">Nucleotide-binding</keyword>
<dbReference type="Gene3D" id="1.10.8.60">
    <property type="match status" value="2"/>
</dbReference>
<keyword evidence="2" id="KW-0677">Repeat</keyword>
<evidence type="ECO:0000256" key="3">
    <source>
        <dbReference type="ARBA" id="ARBA00022741"/>
    </source>
</evidence>
<dbReference type="Gene3D" id="3.10.330.10">
    <property type="match status" value="1"/>
</dbReference>
<evidence type="ECO:0000256" key="1">
    <source>
        <dbReference type="ARBA" id="ARBA00009833"/>
    </source>
</evidence>
<dbReference type="Pfam" id="PF17862">
    <property type="entry name" value="AAA_lid_3"/>
    <property type="match status" value="2"/>
</dbReference>
<keyword evidence="8" id="KW-1185">Reference proteome</keyword>
<dbReference type="Pfam" id="PF00004">
    <property type="entry name" value="AAA"/>
    <property type="match status" value="2"/>
</dbReference>
<dbReference type="InterPro" id="IPR029067">
    <property type="entry name" value="CDC48_domain_2-like_sf"/>
</dbReference>
<dbReference type="RefSeq" id="WP_274323888.1">
    <property type="nucleotide sequence ID" value="NZ_CP118158.1"/>
</dbReference>
<dbReference type="InterPro" id="IPR027417">
    <property type="entry name" value="P-loop_NTPase"/>
</dbReference>
<dbReference type="GO" id="GO:0005737">
    <property type="term" value="C:cytoplasm"/>
    <property type="evidence" value="ECO:0007669"/>
    <property type="project" value="UniProtKB-ARBA"/>
</dbReference>
<dbReference type="Pfam" id="PF02359">
    <property type="entry name" value="CDC48_N"/>
    <property type="match status" value="1"/>
</dbReference>
<feature type="compositionally biased region" description="Gly residues" evidence="5">
    <location>
        <begin position="164"/>
        <end position="191"/>
    </location>
</feature>
<feature type="region of interest" description="Disordered" evidence="5">
    <location>
        <begin position="1"/>
        <end position="21"/>
    </location>
</feature>
<evidence type="ECO:0000313" key="8">
    <source>
        <dbReference type="Proteomes" id="UP001596432"/>
    </source>
</evidence>
<dbReference type="SUPFAM" id="SSF52540">
    <property type="entry name" value="P-loop containing nucleoside triphosphate hydrolases"/>
    <property type="match status" value="2"/>
</dbReference>
<dbReference type="Proteomes" id="UP001596432">
    <property type="component" value="Unassembled WGS sequence"/>
</dbReference>
<keyword evidence="4" id="KW-0067">ATP-binding</keyword>
<dbReference type="FunFam" id="3.40.50.300:FF:000012">
    <property type="entry name" value="Transitional endoplasmic reticulum ATPase"/>
    <property type="match status" value="1"/>
</dbReference>
<dbReference type="SMART" id="SM01073">
    <property type="entry name" value="CDC48_N"/>
    <property type="match status" value="1"/>
</dbReference>
<organism evidence="7 8">
    <name type="scientific">Halosimplex aquaticum</name>
    <dbReference type="NCBI Taxonomy" id="3026162"/>
    <lineage>
        <taxon>Archaea</taxon>
        <taxon>Methanobacteriati</taxon>
        <taxon>Methanobacteriota</taxon>
        <taxon>Stenosarchaea group</taxon>
        <taxon>Halobacteria</taxon>
        <taxon>Halobacteriales</taxon>
        <taxon>Haloarculaceae</taxon>
        <taxon>Halosimplex</taxon>
    </lineage>
</organism>
<dbReference type="InterPro" id="IPR003338">
    <property type="entry name" value="CDC4_N-term_subdom"/>
</dbReference>
<dbReference type="PROSITE" id="PS50926">
    <property type="entry name" value="TRAM"/>
    <property type="match status" value="1"/>
</dbReference>
<feature type="region of interest" description="Disordered" evidence="5">
    <location>
        <begin position="154"/>
        <end position="220"/>
    </location>
</feature>
<dbReference type="InterPro" id="IPR002792">
    <property type="entry name" value="TRAM_dom"/>
</dbReference>
<dbReference type="FunFam" id="2.40.40.20:FF:000007">
    <property type="entry name" value="AAA family ATPase"/>
    <property type="match status" value="1"/>
</dbReference>
<dbReference type="GeneID" id="78818457"/>
<dbReference type="InterPro" id="IPR009010">
    <property type="entry name" value="Asp_de-COase-like_dom_sf"/>
</dbReference>
<dbReference type="FunFam" id="3.40.50.300:FF:000018">
    <property type="entry name" value="Cell division control 48"/>
    <property type="match status" value="1"/>
</dbReference>
<dbReference type="SUPFAM" id="SSF50692">
    <property type="entry name" value="ADC-like"/>
    <property type="match status" value="1"/>
</dbReference>
<dbReference type="EMBL" id="JBHTAS010000001">
    <property type="protein sequence ID" value="MFC7138238.1"/>
    <property type="molecule type" value="Genomic_DNA"/>
</dbReference>